<dbReference type="PROSITE" id="PS50222">
    <property type="entry name" value="EF_HAND_2"/>
    <property type="match status" value="2"/>
</dbReference>
<evidence type="ECO:0000256" key="3">
    <source>
        <dbReference type="ARBA" id="ARBA00022837"/>
    </source>
</evidence>
<feature type="compositionally biased region" description="Basic and acidic residues" evidence="4">
    <location>
        <begin position="33"/>
        <end position="46"/>
    </location>
</feature>
<proteinExistence type="predicted"/>
<evidence type="ECO:0000256" key="1">
    <source>
        <dbReference type="ARBA" id="ARBA00022723"/>
    </source>
</evidence>
<evidence type="ECO:0000256" key="4">
    <source>
        <dbReference type="SAM" id="MobiDB-lite"/>
    </source>
</evidence>
<dbReference type="Proteomes" id="UP001417504">
    <property type="component" value="Unassembled WGS sequence"/>
</dbReference>
<keyword evidence="1" id="KW-0479">Metal-binding</keyword>
<dbReference type="CDD" id="cd00051">
    <property type="entry name" value="EFh"/>
    <property type="match status" value="1"/>
</dbReference>
<feature type="domain" description="EF-hand" evidence="5">
    <location>
        <begin position="157"/>
        <end position="190"/>
    </location>
</feature>
<dbReference type="InterPro" id="IPR002048">
    <property type="entry name" value="EF_hand_dom"/>
</dbReference>
<keyword evidence="2" id="KW-0677">Repeat</keyword>
<keyword evidence="3" id="KW-0106">Calcium</keyword>
<evidence type="ECO:0000313" key="7">
    <source>
        <dbReference type="EMBL" id="KAK9122498.1"/>
    </source>
</evidence>
<dbReference type="InterPro" id="IPR018247">
    <property type="entry name" value="EF_Hand_1_Ca_BS"/>
</dbReference>
<evidence type="ECO:0000259" key="5">
    <source>
        <dbReference type="PROSITE" id="PS50222"/>
    </source>
</evidence>
<gene>
    <name evidence="6" type="ORF">Sjap_012090</name>
    <name evidence="7" type="ORF">Sjap_012100</name>
</gene>
<dbReference type="SMART" id="SM00054">
    <property type="entry name" value="EFh"/>
    <property type="match status" value="2"/>
</dbReference>
<dbReference type="PROSITE" id="PS00018">
    <property type="entry name" value="EF_HAND_1"/>
    <property type="match status" value="2"/>
</dbReference>
<evidence type="ECO:0000313" key="8">
    <source>
        <dbReference type="Proteomes" id="UP001417504"/>
    </source>
</evidence>
<dbReference type="Gene3D" id="1.10.238.10">
    <property type="entry name" value="EF-hand"/>
    <property type="match status" value="1"/>
</dbReference>
<comment type="caution">
    <text evidence="7">The sequence shown here is derived from an EMBL/GenBank/DDBJ whole genome shotgun (WGS) entry which is preliminary data.</text>
</comment>
<keyword evidence="8" id="KW-1185">Reference proteome</keyword>
<name>A0AAP0NXA2_9MAGN</name>
<dbReference type="EMBL" id="JBBNAE010000005">
    <property type="protein sequence ID" value="KAK9122498.1"/>
    <property type="molecule type" value="Genomic_DNA"/>
</dbReference>
<dbReference type="SUPFAM" id="SSF47473">
    <property type="entry name" value="EF-hand"/>
    <property type="match status" value="1"/>
</dbReference>
<dbReference type="PANTHER" id="PTHR10891">
    <property type="entry name" value="EF-HAND CALCIUM-BINDING DOMAIN CONTAINING PROTEIN"/>
    <property type="match status" value="1"/>
</dbReference>
<dbReference type="Pfam" id="PF13499">
    <property type="entry name" value="EF-hand_7"/>
    <property type="match status" value="1"/>
</dbReference>
<feature type="region of interest" description="Disordered" evidence="4">
    <location>
        <begin position="23"/>
        <end position="46"/>
    </location>
</feature>
<dbReference type="AlphaFoldDB" id="A0AAP0NXA2"/>
<evidence type="ECO:0000313" key="6">
    <source>
        <dbReference type="EMBL" id="KAK9122488.1"/>
    </source>
</evidence>
<evidence type="ECO:0000256" key="2">
    <source>
        <dbReference type="ARBA" id="ARBA00022737"/>
    </source>
</evidence>
<accession>A0AAP0NXA2</accession>
<sequence>MADYLLKEILKFHGNITGRLQSNNDNINSSLGRTRERPISDAKEKEGSHQQHEFYCKHCCEYELGMPSEDDLQILLHKFGMNSCSTGDKGSENIESNISMCNRCWLLDGALLLLEAKEASVDELEAAFNIFDANRDGYVDARELQAVLCKLDFEQGKKLEDCEKMINAFDGNRDGRIDFAEFRNILENSN</sequence>
<dbReference type="EMBL" id="JBBNAE010000005">
    <property type="protein sequence ID" value="KAK9122488.1"/>
    <property type="molecule type" value="Genomic_DNA"/>
</dbReference>
<feature type="domain" description="EF-hand" evidence="5">
    <location>
        <begin position="119"/>
        <end position="154"/>
    </location>
</feature>
<dbReference type="InterPro" id="IPR011992">
    <property type="entry name" value="EF-hand-dom_pair"/>
</dbReference>
<organism evidence="7 8">
    <name type="scientific">Stephania japonica</name>
    <dbReference type="NCBI Taxonomy" id="461633"/>
    <lineage>
        <taxon>Eukaryota</taxon>
        <taxon>Viridiplantae</taxon>
        <taxon>Streptophyta</taxon>
        <taxon>Embryophyta</taxon>
        <taxon>Tracheophyta</taxon>
        <taxon>Spermatophyta</taxon>
        <taxon>Magnoliopsida</taxon>
        <taxon>Ranunculales</taxon>
        <taxon>Menispermaceae</taxon>
        <taxon>Menispermoideae</taxon>
        <taxon>Cissampelideae</taxon>
        <taxon>Stephania</taxon>
    </lineage>
</organism>
<reference evidence="7 8" key="1">
    <citation type="submission" date="2024-01" db="EMBL/GenBank/DDBJ databases">
        <title>Genome assemblies of Stephania.</title>
        <authorList>
            <person name="Yang L."/>
        </authorList>
    </citation>
    <scope>NUCLEOTIDE SEQUENCE [LARGE SCALE GENOMIC DNA]</scope>
    <source>
        <strain evidence="7">QJT</strain>
        <tissue evidence="7">Leaf</tissue>
    </source>
</reference>
<feature type="compositionally biased region" description="Polar residues" evidence="4">
    <location>
        <begin position="23"/>
        <end position="32"/>
    </location>
</feature>
<protein>
    <recommendedName>
        <fullName evidence="5">EF-hand domain-containing protein</fullName>
    </recommendedName>
</protein>
<dbReference type="GO" id="GO:0005509">
    <property type="term" value="F:calcium ion binding"/>
    <property type="evidence" value="ECO:0007669"/>
    <property type="project" value="InterPro"/>
</dbReference>
<dbReference type="InterPro" id="IPR039647">
    <property type="entry name" value="EF_hand_pair_protein_CML-like"/>
</dbReference>